<evidence type="ECO:0000313" key="2">
    <source>
        <dbReference type="EMBL" id="SMQ50870.1"/>
    </source>
</evidence>
<keyword evidence="1" id="KW-0732">Signal</keyword>
<dbReference type="Proteomes" id="UP000215127">
    <property type="component" value="Chromosome 5"/>
</dbReference>
<evidence type="ECO:0000256" key="1">
    <source>
        <dbReference type="SAM" id="SignalP"/>
    </source>
</evidence>
<accession>A0A1X7RUF3</accession>
<keyword evidence="3" id="KW-1185">Reference proteome</keyword>
<name>A0A1X7RUF3_ZYMT9</name>
<organism evidence="2 3">
    <name type="scientific">Zymoseptoria tritici (strain ST99CH_3D7)</name>
    <dbReference type="NCBI Taxonomy" id="1276538"/>
    <lineage>
        <taxon>Eukaryota</taxon>
        <taxon>Fungi</taxon>
        <taxon>Dikarya</taxon>
        <taxon>Ascomycota</taxon>
        <taxon>Pezizomycotina</taxon>
        <taxon>Dothideomycetes</taxon>
        <taxon>Dothideomycetidae</taxon>
        <taxon>Mycosphaerellales</taxon>
        <taxon>Mycosphaerellaceae</taxon>
        <taxon>Zymoseptoria</taxon>
    </lineage>
</organism>
<reference evidence="2 3" key="1">
    <citation type="submission" date="2016-06" db="EMBL/GenBank/DDBJ databases">
        <authorList>
            <person name="Kjaerup R.B."/>
            <person name="Dalgaard T.S."/>
            <person name="Juul-Madsen H.R."/>
        </authorList>
    </citation>
    <scope>NUCLEOTIDE SEQUENCE [LARGE SCALE GENOMIC DNA]</scope>
</reference>
<proteinExistence type="predicted"/>
<dbReference type="EMBL" id="LT853696">
    <property type="protein sequence ID" value="SMQ50870.1"/>
    <property type="molecule type" value="Genomic_DNA"/>
</dbReference>
<dbReference type="AlphaFoldDB" id="A0A1X7RUF3"/>
<protein>
    <submittedName>
        <fullName evidence="2">Uncharacterized protein</fullName>
    </submittedName>
</protein>
<sequence length="67" mass="7112">MQTSHIAFTLSMAMVAIADGPPTLYDCSPDAGTGACVVNGQSFACTNSKHNPNGGKCSYYLIARYYE</sequence>
<feature type="chain" id="PRO_5012372196" evidence="1">
    <location>
        <begin position="19"/>
        <end position="67"/>
    </location>
</feature>
<feature type="signal peptide" evidence="1">
    <location>
        <begin position="1"/>
        <end position="18"/>
    </location>
</feature>
<evidence type="ECO:0000313" key="3">
    <source>
        <dbReference type="Proteomes" id="UP000215127"/>
    </source>
</evidence>
<gene>
    <name evidence="2" type="ORF">ZT3D7_G6023</name>
</gene>